<dbReference type="Proteomes" id="UP000277928">
    <property type="component" value="Unassembled WGS sequence"/>
</dbReference>
<dbReference type="OMA" id="ADYKAMS"/>
<sequence length="502" mass="54396">MIRIYEFLLTASMAHCFIGQTILTALCLKIVCANEIDTYGREFIFVYPPNNSGSRGVKATLSIINPNTTQHADVTIDYPEFDSTAGTANEKASVVRRTTTLAVKFTFHESVILDGIVNGLRSYLDARIVVHSTISITLIAHSVDVCGAQDSFLASNAWSTVENAATFAVLPVSMAGNNYAFALPPSSLSGSTTIYFLPAKAAPYQYITINLIRQALSSSCKYTAKVDTMLVFSTSGESVTLWAHSNVTFVIVAAIRGLPTLKGSNIFDFGCFMPSSMPTTSCNELLRKDIHVAPLVTGKYHLLTPPSTECESSEISIHGSNKVVKTKHLVSTFVQTTNPVILDEYGNTAVISTATMLNIIRYGGYNVGASGYEEGGYLHEVPSVSQFISGMIPIIVPGDSNQVIVIADYKAMSNSLFDGEISLSFAALPFENSSLYYASGTVSSGFHFFYSDGLYMIFITGRTNKSAYGFLPAFNSREVVKMDYTTSELLICCICSSFDAKN</sequence>
<proteinExistence type="predicted"/>
<organism evidence="1 2">
    <name type="scientific">Litomosoides sigmodontis</name>
    <name type="common">Filarial nematode worm</name>
    <dbReference type="NCBI Taxonomy" id="42156"/>
    <lineage>
        <taxon>Eukaryota</taxon>
        <taxon>Metazoa</taxon>
        <taxon>Ecdysozoa</taxon>
        <taxon>Nematoda</taxon>
        <taxon>Chromadorea</taxon>
        <taxon>Rhabditida</taxon>
        <taxon>Spirurina</taxon>
        <taxon>Spiruromorpha</taxon>
        <taxon>Filarioidea</taxon>
        <taxon>Onchocercidae</taxon>
        <taxon>Litomosoides</taxon>
    </lineage>
</organism>
<keyword evidence="2" id="KW-1185">Reference proteome</keyword>
<evidence type="ECO:0000313" key="1">
    <source>
        <dbReference type="EMBL" id="VDK70784.1"/>
    </source>
</evidence>
<gene>
    <name evidence="1" type="ORF">NLS_LOCUS1215</name>
</gene>
<reference evidence="1 2" key="1">
    <citation type="submission" date="2018-08" db="EMBL/GenBank/DDBJ databases">
        <authorList>
            <person name="Laetsch R D."/>
            <person name="Stevens L."/>
            <person name="Kumar S."/>
            <person name="Blaxter L. M."/>
        </authorList>
    </citation>
    <scope>NUCLEOTIDE SEQUENCE [LARGE SCALE GENOMIC DNA]</scope>
</reference>
<dbReference type="AlphaFoldDB" id="A0A3P6TXR2"/>
<name>A0A3P6TXR2_LITSI</name>
<accession>A0A3P6TXR2</accession>
<dbReference type="OrthoDB" id="5845376at2759"/>
<evidence type="ECO:0000313" key="2">
    <source>
        <dbReference type="Proteomes" id="UP000277928"/>
    </source>
</evidence>
<dbReference type="EMBL" id="UYRX01000040">
    <property type="protein sequence ID" value="VDK70784.1"/>
    <property type="molecule type" value="Genomic_DNA"/>
</dbReference>
<protein>
    <recommendedName>
        <fullName evidence="3">IgGFc-binding protein N-terminal domain-containing protein</fullName>
    </recommendedName>
</protein>
<evidence type="ECO:0008006" key="3">
    <source>
        <dbReference type="Google" id="ProtNLM"/>
    </source>
</evidence>